<name>A0A6S6U1S0_9GAMM</name>
<keyword evidence="5 6" id="KW-0472">Membrane</keyword>
<keyword evidence="3 6" id="KW-0812">Transmembrane</keyword>
<comment type="subcellular location">
    <subcellularLocation>
        <location evidence="1">Membrane</location>
    </subcellularLocation>
</comment>
<feature type="transmembrane region" description="Helical" evidence="6">
    <location>
        <begin position="17"/>
        <end position="35"/>
    </location>
</feature>
<evidence type="ECO:0000256" key="3">
    <source>
        <dbReference type="ARBA" id="ARBA00022692"/>
    </source>
</evidence>
<accession>A0A6S6U1S0</accession>
<evidence type="ECO:0000256" key="6">
    <source>
        <dbReference type="SAM" id="Phobius"/>
    </source>
</evidence>
<evidence type="ECO:0000256" key="5">
    <source>
        <dbReference type="ARBA" id="ARBA00023136"/>
    </source>
</evidence>
<dbReference type="AlphaFoldDB" id="A0A6S6U1S0"/>
<dbReference type="EMBL" id="CACVAY010000149">
    <property type="protein sequence ID" value="CAA6828495.1"/>
    <property type="molecule type" value="Genomic_DNA"/>
</dbReference>
<sequence>MNEDTQNTFLSEGTQNFLLTNVGAPFLIGLAVGYFAKKAAKIALFVAGAGIVLLFVTEYYGFTTISDEGLKNTTDLVTNGVKTFGGFLIERLSQISSKGLSAVAGFFTGLKFG</sequence>
<organism evidence="7">
    <name type="scientific">uncultured Thiotrichaceae bacterium</name>
    <dbReference type="NCBI Taxonomy" id="298394"/>
    <lineage>
        <taxon>Bacteria</taxon>
        <taxon>Pseudomonadati</taxon>
        <taxon>Pseudomonadota</taxon>
        <taxon>Gammaproteobacteria</taxon>
        <taxon>Thiotrichales</taxon>
        <taxon>Thiotrichaceae</taxon>
        <taxon>environmental samples</taxon>
    </lineage>
</organism>
<protein>
    <recommendedName>
        <fullName evidence="8">FUN14 family protein</fullName>
    </recommendedName>
</protein>
<comment type="similarity">
    <text evidence="2">Belongs to the FUN14 family.</text>
</comment>
<evidence type="ECO:0000313" key="7">
    <source>
        <dbReference type="EMBL" id="CAA6828495.1"/>
    </source>
</evidence>
<gene>
    <name evidence="7" type="ORF">HELGO_WM9339</name>
</gene>
<evidence type="ECO:0000256" key="1">
    <source>
        <dbReference type="ARBA" id="ARBA00004370"/>
    </source>
</evidence>
<dbReference type="InterPro" id="IPR007014">
    <property type="entry name" value="FUN14"/>
</dbReference>
<dbReference type="Pfam" id="PF04930">
    <property type="entry name" value="FUN14"/>
    <property type="match status" value="1"/>
</dbReference>
<evidence type="ECO:0000256" key="4">
    <source>
        <dbReference type="ARBA" id="ARBA00022989"/>
    </source>
</evidence>
<dbReference type="GO" id="GO:0016020">
    <property type="term" value="C:membrane"/>
    <property type="evidence" value="ECO:0007669"/>
    <property type="project" value="UniProtKB-SubCell"/>
</dbReference>
<evidence type="ECO:0008006" key="8">
    <source>
        <dbReference type="Google" id="ProtNLM"/>
    </source>
</evidence>
<keyword evidence="4 6" id="KW-1133">Transmembrane helix</keyword>
<proteinExistence type="inferred from homology"/>
<reference evidence="7" key="1">
    <citation type="submission" date="2020-01" db="EMBL/GenBank/DDBJ databases">
        <authorList>
            <person name="Meier V. D."/>
            <person name="Meier V D."/>
        </authorList>
    </citation>
    <scope>NUCLEOTIDE SEQUENCE</scope>
    <source>
        <strain evidence="7">HLG_WM_MAG_07</strain>
    </source>
</reference>
<evidence type="ECO:0000256" key="2">
    <source>
        <dbReference type="ARBA" id="ARBA00009160"/>
    </source>
</evidence>
<feature type="transmembrane region" description="Helical" evidence="6">
    <location>
        <begin position="42"/>
        <end position="62"/>
    </location>
</feature>